<evidence type="ECO:0000256" key="3">
    <source>
        <dbReference type="ARBA" id="ARBA00022917"/>
    </source>
</evidence>
<dbReference type="CDD" id="cd11567">
    <property type="entry name" value="YciH_like"/>
    <property type="match status" value="1"/>
</dbReference>
<evidence type="ECO:0000256" key="2">
    <source>
        <dbReference type="ARBA" id="ARBA00022845"/>
    </source>
</evidence>
<organism evidence="5 6">
    <name type="scientific">Carboxylicivirga sediminis</name>
    <dbReference type="NCBI Taxonomy" id="2006564"/>
    <lineage>
        <taxon>Bacteria</taxon>
        <taxon>Pseudomonadati</taxon>
        <taxon>Bacteroidota</taxon>
        <taxon>Bacteroidia</taxon>
        <taxon>Marinilabiliales</taxon>
        <taxon>Marinilabiliaceae</taxon>
        <taxon>Carboxylicivirga</taxon>
    </lineage>
</organism>
<keyword evidence="5" id="KW-0396">Initiation factor</keyword>
<keyword evidence="3" id="KW-0648">Protein biosynthesis</keyword>
<dbReference type="GO" id="GO:0001731">
    <property type="term" value="P:formation of translation preinitiation complex"/>
    <property type="evidence" value="ECO:0007669"/>
    <property type="project" value="TreeGrafter"/>
</dbReference>
<dbReference type="Proteomes" id="UP000679220">
    <property type="component" value="Unassembled WGS sequence"/>
</dbReference>
<protein>
    <submittedName>
        <fullName evidence="5">Translation initiation factor</fullName>
    </submittedName>
</protein>
<dbReference type="Pfam" id="PF01253">
    <property type="entry name" value="SUI1"/>
    <property type="match status" value="1"/>
</dbReference>
<dbReference type="InterPro" id="IPR001950">
    <property type="entry name" value="SUI1"/>
</dbReference>
<evidence type="ECO:0000256" key="1">
    <source>
        <dbReference type="ARBA" id="ARBA00005422"/>
    </source>
</evidence>
<dbReference type="InterPro" id="IPR036877">
    <property type="entry name" value="SUI1_dom_sf"/>
</dbReference>
<reference evidence="5" key="2">
    <citation type="submission" date="2021-04" db="EMBL/GenBank/DDBJ databases">
        <authorList>
            <person name="Zhang T."/>
            <person name="Zhang Y."/>
            <person name="Lu D."/>
            <person name="Zuo D."/>
            <person name="Du Z."/>
        </authorList>
    </citation>
    <scope>NUCLEOTIDE SEQUENCE</scope>
    <source>
        <strain evidence="5">JR1</strain>
    </source>
</reference>
<dbReference type="GO" id="GO:0002188">
    <property type="term" value="P:translation reinitiation"/>
    <property type="evidence" value="ECO:0007669"/>
    <property type="project" value="TreeGrafter"/>
</dbReference>
<dbReference type="GO" id="GO:0003729">
    <property type="term" value="F:mRNA binding"/>
    <property type="evidence" value="ECO:0007669"/>
    <property type="project" value="TreeGrafter"/>
</dbReference>
<accession>A0A941F717</accession>
<keyword evidence="6" id="KW-1185">Reference proteome</keyword>
<dbReference type="InterPro" id="IPR050318">
    <property type="entry name" value="DENR/SUI1_TIF"/>
</dbReference>
<dbReference type="PROSITE" id="PS50296">
    <property type="entry name" value="SUI1"/>
    <property type="match status" value="1"/>
</dbReference>
<proteinExistence type="inferred from homology"/>
<evidence type="ECO:0000313" key="5">
    <source>
        <dbReference type="EMBL" id="MBR8537669.1"/>
    </source>
</evidence>
<dbReference type="GO" id="GO:0006417">
    <property type="term" value="P:regulation of translation"/>
    <property type="evidence" value="ECO:0007669"/>
    <property type="project" value="UniProtKB-KW"/>
</dbReference>
<dbReference type="AlphaFoldDB" id="A0A941F717"/>
<dbReference type="PANTHER" id="PTHR12789">
    <property type="entry name" value="DENSITY-REGULATED PROTEIN HOMOLOG"/>
    <property type="match status" value="1"/>
</dbReference>
<feature type="domain" description="SUI1" evidence="4">
    <location>
        <begin position="42"/>
        <end position="108"/>
    </location>
</feature>
<comment type="similarity">
    <text evidence="1">Belongs to the SUI1 family.</text>
</comment>
<comment type="caution">
    <text evidence="5">The sequence shown here is derived from an EMBL/GenBank/DDBJ whole genome shotgun (WGS) entry which is preliminary data.</text>
</comment>
<dbReference type="Gene3D" id="3.30.780.10">
    <property type="entry name" value="SUI1-like domain"/>
    <property type="match status" value="1"/>
</dbReference>
<dbReference type="PIRSF" id="PIRSF037511">
    <property type="entry name" value="Transl_init_SUI1_pro"/>
    <property type="match status" value="1"/>
</dbReference>
<reference evidence="5" key="1">
    <citation type="journal article" date="2018" name="Int. J. Syst. Evol. Microbiol.">
        <title>Carboxylicivirga sediminis sp. nov., isolated from coastal sediment.</title>
        <authorList>
            <person name="Wang F.Q."/>
            <person name="Ren L.H."/>
            <person name="Zou R.J."/>
            <person name="Sun Y.Z."/>
            <person name="Liu X.J."/>
            <person name="Jiang F."/>
            <person name="Liu L.J."/>
        </authorList>
    </citation>
    <scope>NUCLEOTIDE SEQUENCE</scope>
    <source>
        <strain evidence="5">JR1</strain>
    </source>
</reference>
<dbReference type="RefSeq" id="WP_212192694.1">
    <property type="nucleotide sequence ID" value="NZ_JAGTAR010000037.1"/>
</dbReference>
<evidence type="ECO:0000313" key="6">
    <source>
        <dbReference type="Proteomes" id="UP000679220"/>
    </source>
</evidence>
<dbReference type="InterPro" id="IPR005872">
    <property type="entry name" value="SUI1_arc_bac"/>
</dbReference>
<sequence>MAKKKKWKNLDGVVFSTNQDFDYQYNEDEQEETLDPQEQDLRVMLDKKQRGGKKVTLITGFIGNEDDLKELGKMLKSKCGVGGSAKNGEILIQGDFRDKVVELLKNDGYKVKKSGG</sequence>
<dbReference type="PANTHER" id="PTHR12789:SF0">
    <property type="entry name" value="DENSITY-REGULATED PROTEIN"/>
    <property type="match status" value="1"/>
</dbReference>
<name>A0A941F717_9BACT</name>
<dbReference type="SUPFAM" id="SSF55159">
    <property type="entry name" value="eIF1-like"/>
    <property type="match status" value="1"/>
</dbReference>
<dbReference type="EMBL" id="JAGTAR010000037">
    <property type="protein sequence ID" value="MBR8537669.1"/>
    <property type="molecule type" value="Genomic_DNA"/>
</dbReference>
<gene>
    <name evidence="5" type="ORF">KDU71_19015</name>
</gene>
<dbReference type="GO" id="GO:0003743">
    <property type="term" value="F:translation initiation factor activity"/>
    <property type="evidence" value="ECO:0007669"/>
    <property type="project" value="UniProtKB-KW"/>
</dbReference>
<keyword evidence="2" id="KW-0810">Translation regulation</keyword>
<evidence type="ECO:0000259" key="4">
    <source>
        <dbReference type="PROSITE" id="PS50296"/>
    </source>
</evidence>